<reference evidence="1 2" key="1">
    <citation type="journal article" date="2023" name="ACS Omega">
        <title>Identification of the Neoaspergillic Acid Biosynthesis Gene Cluster by Establishing an In Vitro CRISPR-Ribonucleoprotein Genetic System in Aspergillus melleus.</title>
        <authorList>
            <person name="Yuan B."/>
            <person name="Grau M.F."/>
            <person name="Murata R.M."/>
            <person name="Torok T."/>
            <person name="Venkateswaran K."/>
            <person name="Stajich J.E."/>
            <person name="Wang C.C.C."/>
        </authorList>
    </citation>
    <scope>NUCLEOTIDE SEQUENCE [LARGE SCALE GENOMIC DNA]</scope>
    <source>
        <strain evidence="1 2">IMV 1140</strain>
    </source>
</reference>
<comment type="caution">
    <text evidence="1">The sequence shown here is derived from an EMBL/GenBank/DDBJ whole genome shotgun (WGS) entry which is preliminary data.</text>
</comment>
<dbReference type="EMBL" id="JAOPJF010000023">
    <property type="protein sequence ID" value="KAK1145569.1"/>
    <property type="molecule type" value="Genomic_DNA"/>
</dbReference>
<evidence type="ECO:0000313" key="1">
    <source>
        <dbReference type="EMBL" id="KAK1145569.1"/>
    </source>
</evidence>
<name>A0ACC3B534_9EURO</name>
<gene>
    <name evidence="1" type="ORF">N8T08_004127</name>
</gene>
<evidence type="ECO:0000313" key="2">
    <source>
        <dbReference type="Proteomes" id="UP001177260"/>
    </source>
</evidence>
<accession>A0ACC3B534</accession>
<dbReference type="Proteomes" id="UP001177260">
    <property type="component" value="Unassembled WGS sequence"/>
</dbReference>
<keyword evidence="2" id="KW-1185">Reference proteome</keyword>
<sequence>MLDVVIRERYVLDTIRAPGDFAHEKAHEAAGSATLRELPNGDVAFGNPKGLETLAHASQFEEIRKELGDLKQELVKVNEKLRDHDELLEQELARELARVNEKLRDHDELLEQELARVNEKLRDHDELLGDSRKWMAVRKRNFLTFLRDHSKKGSFLSKLVNRFSRKQQKQIHKYNKLIHEADMVTDMRMVKMCLENSSKYQDGLDMLEMFAMIYQCSLSVAECLEANRVTYAIKTIDQIANHELSPEFEKRKMSPSQSKAVKELKLYLEKIDLGKGITLEEAQELQNLCDAFQAAKE</sequence>
<organism evidence="1 2">
    <name type="scientific">Aspergillus melleus</name>
    <dbReference type="NCBI Taxonomy" id="138277"/>
    <lineage>
        <taxon>Eukaryota</taxon>
        <taxon>Fungi</taxon>
        <taxon>Dikarya</taxon>
        <taxon>Ascomycota</taxon>
        <taxon>Pezizomycotina</taxon>
        <taxon>Eurotiomycetes</taxon>
        <taxon>Eurotiomycetidae</taxon>
        <taxon>Eurotiales</taxon>
        <taxon>Aspergillaceae</taxon>
        <taxon>Aspergillus</taxon>
        <taxon>Aspergillus subgen. Circumdati</taxon>
    </lineage>
</organism>
<protein>
    <submittedName>
        <fullName evidence="1">Uncharacterized protein</fullName>
    </submittedName>
</protein>
<proteinExistence type="predicted"/>